<dbReference type="OrthoDB" id="1436733at2759"/>
<dbReference type="Proteomes" id="UP001165190">
    <property type="component" value="Unassembled WGS sequence"/>
</dbReference>
<proteinExistence type="predicted"/>
<gene>
    <name evidence="2" type="ORF">HRI_000075100</name>
</gene>
<dbReference type="GO" id="GO:0003677">
    <property type="term" value="F:DNA binding"/>
    <property type="evidence" value="ECO:0007669"/>
    <property type="project" value="InterPro"/>
</dbReference>
<name>A0A9W7GTG4_HIBTR</name>
<dbReference type="Pfam" id="PF14372">
    <property type="entry name" value="hAT-like_RNase-H"/>
    <property type="match status" value="1"/>
</dbReference>
<protein>
    <recommendedName>
        <fullName evidence="1">hAT-like transposase RNase-H fold domain-containing protein</fullName>
    </recommendedName>
</protein>
<organism evidence="2 3">
    <name type="scientific">Hibiscus trionum</name>
    <name type="common">Flower of an hour</name>
    <dbReference type="NCBI Taxonomy" id="183268"/>
    <lineage>
        <taxon>Eukaryota</taxon>
        <taxon>Viridiplantae</taxon>
        <taxon>Streptophyta</taxon>
        <taxon>Embryophyta</taxon>
        <taxon>Tracheophyta</taxon>
        <taxon>Spermatophyta</taxon>
        <taxon>Magnoliopsida</taxon>
        <taxon>eudicotyledons</taxon>
        <taxon>Gunneridae</taxon>
        <taxon>Pentapetalae</taxon>
        <taxon>rosids</taxon>
        <taxon>malvids</taxon>
        <taxon>Malvales</taxon>
        <taxon>Malvaceae</taxon>
        <taxon>Malvoideae</taxon>
        <taxon>Hibiscus</taxon>
    </lineage>
</organism>
<comment type="caution">
    <text evidence="2">The sequence shown here is derived from an EMBL/GenBank/DDBJ whole genome shotgun (WGS) entry which is preliminary data.</text>
</comment>
<dbReference type="InterPro" id="IPR025525">
    <property type="entry name" value="hAT-like_transposase_RNase-H"/>
</dbReference>
<evidence type="ECO:0000313" key="2">
    <source>
        <dbReference type="EMBL" id="GMI64058.1"/>
    </source>
</evidence>
<reference evidence="2" key="1">
    <citation type="submission" date="2023-05" db="EMBL/GenBank/DDBJ databases">
        <title>Genome and transcriptome analyses reveal genes involved in the formation of fine ridges on petal epidermal cells in Hibiscus trionum.</title>
        <authorList>
            <person name="Koshimizu S."/>
            <person name="Masuda S."/>
            <person name="Ishii T."/>
            <person name="Shirasu K."/>
            <person name="Hoshino A."/>
            <person name="Arita M."/>
        </authorList>
    </citation>
    <scope>NUCLEOTIDE SEQUENCE</scope>
    <source>
        <strain evidence="2">Hamamatsu line</strain>
    </source>
</reference>
<accession>A0A9W7GTG4</accession>
<keyword evidence="3" id="KW-1185">Reference proteome</keyword>
<evidence type="ECO:0000313" key="3">
    <source>
        <dbReference type="Proteomes" id="UP001165190"/>
    </source>
</evidence>
<evidence type="ECO:0000259" key="1">
    <source>
        <dbReference type="Pfam" id="PF14372"/>
    </source>
</evidence>
<sequence length="110" mass="13257">MASKMREKYNKYWGDDKKINFLVYLAIILDPRRKMDFVSFGVHFLFPNIASEIMKVIDKELQYWLRKYKDPINLDEYVEELQDMKDELSIIPENQEVSTQLPTLYEAEEI</sequence>
<feature type="domain" description="hAT-like transposase RNase-H fold" evidence="1">
    <location>
        <begin position="1"/>
        <end position="68"/>
    </location>
</feature>
<dbReference type="AlphaFoldDB" id="A0A9W7GTG4"/>
<dbReference type="EMBL" id="BSYR01000002">
    <property type="protein sequence ID" value="GMI64058.1"/>
    <property type="molecule type" value="Genomic_DNA"/>
</dbReference>